<organism evidence="2 3">
    <name type="scientific">Parasitella parasitica</name>
    <dbReference type="NCBI Taxonomy" id="35722"/>
    <lineage>
        <taxon>Eukaryota</taxon>
        <taxon>Fungi</taxon>
        <taxon>Fungi incertae sedis</taxon>
        <taxon>Mucoromycota</taxon>
        <taxon>Mucoromycotina</taxon>
        <taxon>Mucoromycetes</taxon>
        <taxon>Mucorales</taxon>
        <taxon>Mucorineae</taxon>
        <taxon>Mucoraceae</taxon>
        <taxon>Parasitella</taxon>
    </lineage>
</organism>
<evidence type="ECO:0000313" key="2">
    <source>
        <dbReference type="EMBL" id="CEP13380.1"/>
    </source>
</evidence>
<sequence>MGQDNKVLFEVILDELPDDTLTLYGATLKNDNNDGEDDDNLEDAEASEEEQEVVVESYEVWDARDVYTDFAFGFWHEQLFHQS</sequence>
<evidence type="ECO:0000313" key="3">
    <source>
        <dbReference type="Proteomes" id="UP000054107"/>
    </source>
</evidence>
<dbReference type="Proteomes" id="UP000054107">
    <property type="component" value="Unassembled WGS sequence"/>
</dbReference>
<accession>A0A0B7NDB2</accession>
<keyword evidence="3" id="KW-1185">Reference proteome</keyword>
<dbReference type="EMBL" id="LN729576">
    <property type="protein sequence ID" value="CEP13380.1"/>
    <property type="molecule type" value="Genomic_DNA"/>
</dbReference>
<protein>
    <submittedName>
        <fullName evidence="2">Uncharacterized protein</fullName>
    </submittedName>
</protein>
<dbReference type="AlphaFoldDB" id="A0A0B7NDB2"/>
<feature type="region of interest" description="Disordered" evidence="1">
    <location>
        <begin position="27"/>
        <end position="52"/>
    </location>
</feature>
<reference evidence="2 3" key="1">
    <citation type="submission" date="2014-09" db="EMBL/GenBank/DDBJ databases">
        <authorList>
            <person name="Ellenberger Sabrina"/>
        </authorList>
    </citation>
    <scope>NUCLEOTIDE SEQUENCE [LARGE SCALE GENOMIC DNA]</scope>
    <source>
        <strain evidence="2 3">CBS 412.66</strain>
    </source>
</reference>
<proteinExistence type="predicted"/>
<gene>
    <name evidence="2" type="primary">PARPA_07441.1 scaffold 27627</name>
</gene>
<evidence type="ECO:0000256" key="1">
    <source>
        <dbReference type="SAM" id="MobiDB-lite"/>
    </source>
</evidence>
<name>A0A0B7NDB2_9FUNG</name>
<feature type="compositionally biased region" description="Acidic residues" evidence="1">
    <location>
        <begin position="33"/>
        <end position="52"/>
    </location>
</feature>